<reference evidence="2" key="1">
    <citation type="submission" date="2020-10" db="EMBL/GenBank/DDBJ databases">
        <authorList>
            <person name="Gilroy R."/>
        </authorList>
    </citation>
    <scope>NUCLEOTIDE SEQUENCE</scope>
    <source>
        <strain evidence="2">CHK154-7741</strain>
    </source>
</reference>
<feature type="transmembrane region" description="Helical" evidence="1">
    <location>
        <begin position="68"/>
        <end position="91"/>
    </location>
</feature>
<evidence type="ECO:0000313" key="3">
    <source>
        <dbReference type="Proteomes" id="UP000886748"/>
    </source>
</evidence>
<dbReference type="EMBL" id="DVOD01000044">
    <property type="protein sequence ID" value="HIU92637.1"/>
    <property type="molecule type" value="Genomic_DNA"/>
</dbReference>
<accession>A0A9D1SS04</accession>
<dbReference type="Proteomes" id="UP000886748">
    <property type="component" value="Unassembled WGS sequence"/>
</dbReference>
<gene>
    <name evidence="2" type="ORF">IAD26_05825</name>
</gene>
<protein>
    <submittedName>
        <fullName evidence="2">DUF3137 domain-containing protein</fullName>
    </submittedName>
</protein>
<evidence type="ECO:0000313" key="2">
    <source>
        <dbReference type="EMBL" id="HIU92637.1"/>
    </source>
</evidence>
<organism evidence="2 3">
    <name type="scientific">Candidatus Limenecus avicola</name>
    <dbReference type="NCBI Taxonomy" id="2840847"/>
    <lineage>
        <taxon>Bacteria</taxon>
        <taxon>Bacillati</taxon>
        <taxon>Bacillota</taxon>
        <taxon>Clostridia</taxon>
        <taxon>Eubacteriales</taxon>
        <taxon>Clostridiaceae</taxon>
        <taxon>Clostridiaceae incertae sedis</taxon>
        <taxon>Candidatus Limenecus</taxon>
    </lineage>
</organism>
<name>A0A9D1SS04_9CLOT</name>
<keyword evidence="1" id="KW-0812">Transmembrane</keyword>
<dbReference type="AlphaFoldDB" id="A0A9D1SS04"/>
<comment type="caution">
    <text evidence="2">The sequence shown here is derived from an EMBL/GenBank/DDBJ whole genome shotgun (WGS) entry which is preliminary data.</text>
</comment>
<sequence length="314" mass="36054">MQSVDDFRKNFDKLYYGKILTVLKPFEDERITCIKNCIGCIIIGCICLFIVWKIIGLSNVLGEDLSEWLGALMLFAGVVFFIIPSCLASSFENHIKDKVMPVLLKTFNDFKWSGYSSFIDENYIKKSKLVGDFNMRENDDCFNGDYKDVKIDICETYLAKESGSGKSKTIITKFKGVLVKLIPERKFKGITLIKKDHLIDFVPEGTQQVHLEDVEFEKKYNVYSNDQIEARYILTTAFMERFNNISLAFNASKIEASISQQGILIGISTGRDLFKVGKLHKPVCDYEQFNRMKEEFASILELIDELKLYQNIGM</sequence>
<evidence type="ECO:0000256" key="1">
    <source>
        <dbReference type="SAM" id="Phobius"/>
    </source>
</evidence>
<keyword evidence="1" id="KW-0472">Membrane</keyword>
<proteinExistence type="predicted"/>
<reference evidence="2" key="2">
    <citation type="journal article" date="2021" name="PeerJ">
        <title>Extensive microbial diversity within the chicken gut microbiome revealed by metagenomics and culture.</title>
        <authorList>
            <person name="Gilroy R."/>
            <person name="Ravi A."/>
            <person name="Getino M."/>
            <person name="Pursley I."/>
            <person name="Horton D.L."/>
            <person name="Alikhan N.F."/>
            <person name="Baker D."/>
            <person name="Gharbi K."/>
            <person name="Hall N."/>
            <person name="Watson M."/>
            <person name="Adriaenssens E.M."/>
            <person name="Foster-Nyarko E."/>
            <person name="Jarju S."/>
            <person name="Secka A."/>
            <person name="Antonio M."/>
            <person name="Oren A."/>
            <person name="Chaudhuri R.R."/>
            <person name="La Ragione R."/>
            <person name="Hildebrand F."/>
            <person name="Pallen M.J."/>
        </authorList>
    </citation>
    <scope>NUCLEOTIDE SEQUENCE</scope>
    <source>
        <strain evidence="2">CHK154-7741</strain>
    </source>
</reference>
<dbReference type="Pfam" id="PF11335">
    <property type="entry name" value="DUF3137"/>
    <property type="match status" value="1"/>
</dbReference>
<feature type="transmembrane region" description="Helical" evidence="1">
    <location>
        <begin position="33"/>
        <end position="56"/>
    </location>
</feature>
<keyword evidence="1" id="KW-1133">Transmembrane helix</keyword>
<dbReference type="InterPro" id="IPR021484">
    <property type="entry name" value="DUF3137"/>
</dbReference>